<dbReference type="AlphaFoldDB" id="A0A2S0NJK1"/>
<name>A0A2S0NJK1_9MOLU</name>
<evidence type="ECO:0000313" key="3">
    <source>
        <dbReference type="Proteomes" id="UP000239250"/>
    </source>
</evidence>
<evidence type="ECO:0000313" key="2">
    <source>
        <dbReference type="EMBL" id="AVP49185.1"/>
    </source>
</evidence>
<organism evidence="2 3">
    <name type="scientific">Williamsoniiplasma luminosum</name>
    <dbReference type="NCBI Taxonomy" id="214888"/>
    <lineage>
        <taxon>Bacteria</taxon>
        <taxon>Bacillati</taxon>
        <taxon>Mycoplasmatota</taxon>
        <taxon>Mollicutes</taxon>
        <taxon>Entomoplasmatales</taxon>
        <taxon>Williamsoniiplasma</taxon>
    </lineage>
</organism>
<dbReference type="PROSITE" id="PS51257">
    <property type="entry name" value="PROKAR_LIPOPROTEIN"/>
    <property type="match status" value="1"/>
</dbReference>
<feature type="signal peptide" evidence="1">
    <location>
        <begin position="1"/>
        <end position="23"/>
    </location>
</feature>
<feature type="chain" id="PRO_5015409994" description="Lipoprotein" evidence="1">
    <location>
        <begin position="24"/>
        <end position="470"/>
    </location>
</feature>
<reference evidence="3" key="1">
    <citation type="submission" date="2018-02" db="EMBL/GenBank/DDBJ databases">
        <title>Firefly genomes illuminate parallel origins of bioluminescence in beetles.</title>
        <authorList>
            <person name="Fallon T.R."/>
            <person name="Lower S.E.S."/>
            <person name="Behringer M."/>
            <person name="Weng J.-K."/>
        </authorList>
    </citation>
    <scope>NUCLEOTIDE SEQUENCE [LARGE SCALE GENOMIC DNA]</scope>
</reference>
<evidence type="ECO:0008006" key="4">
    <source>
        <dbReference type="Google" id="ProtNLM"/>
    </source>
</evidence>
<proteinExistence type="predicted"/>
<accession>A0A2S0NJK1</accession>
<keyword evidence="1" id="KW-0732">Signal</keyword>
<dbReference type="NCBIfam" id="NF038029">
    <property type="entry name" value="LP_plasma"/>
    <property type="match status" value="1"/>
</dbReference>
<dbReference type="Proteomes" id="UP000239250">
    <property type="component" value="Chromosome"/>
</dbReference>
<sequence length="470" mass="53099">MKKLLMLLGSISIIVGSVSTVIACDNPTSIAQSTFENAIKREIEQANRITTQKEADQYNKDFNDGKIKIEDVIIKLNYIAPTHDQSGSFNVVFTPSVRGKYNQAKEIQSSRNVIEYDVQAAFEAAIAEELNYANEIKTRSAADKYKRPSIKDVDITNDYTTPLPNATSKFQAAFNPKPTGIYKDATSRSSNANIIEFEDPAIQIAFEKKIESEKNRANDIKTQKQAEEYKAGIIPDVKIELIYTKPDPKPTHGSFYVIFHPTFGGEYHGAKSLPSNKNRFEYDHQIYFEKAIDSAMKSAEQVLNRKDAQNYTPPIIEGVDIEKKYKDPTLQIPGSFQVTFTPTANGIYKEAKSKQTNPVQIEYIAIHTQEYLDAIKSMQAEYYAMSNEYQVRTFWLSYFGTIEGWNDHAKSGWNDTKIPGVEVSCTIYSTNLPGQEFGKGKEIQIQFSPIKNGIYSDIGTKVWDSRTVCW</sequence>
<dbReference type="EMBL" id="CP027019">
    <property type="protein sequence ID" value="AVP49185.1"/>
    <property type="molecule type" value="Genomic_DNA"/>
</dbReference>
<dbReference type="InterPro" id="IPR054816">
    <property type="entry name" value="Lipoprotein_mollicutes-type_CS"/>
</dbReference>
<protein>
    <recommendedName>
        <fullName evidence="4">Lipoprotein</fullName>
    </recommendedName>
</protein>
<dbReference type="RefSeq" id="WP_303662522.1">
    <property type="nucleotide sequence ID" value="NZ_CP027019.1"/>
</dbReference>
<gene>
    <name evidence="2" type="ORF">C5T88_01125</name>
</gene>
<evidence type="ECO:0000256" key="1">
    <source>
        <dbReference type="SAM" id="SignalP"/>
    </source>
</evidence>